<dbReference type="Gene3D" id="3.40.50.1460">
    <property type="match status" value="1"/>
</dbReference>
<dbReference type="InterPro" id="IPR050452">
    <property type="entry name" value="Metacaspase"/>
</dbReference>
<keyword evidence="4" id="KW-1185">Reference proteome</keyword>
<protein>
    <submittedName>
        <fullName evidence="3">Caspase family protein</fullName>
    </submittedName>
</protein>
<reference evidence="4" key="1">
    <citation type="journal article" date="2019" name="Int. J. Syst. Evol. Microbiol.">
        <title>The Global Catalogue of Microorganisms (GCM) 10K type strain sequencing project: providing services to taxonomists for standard genome sequencing and annotation.</title>
        <authorList>
            <consortium name="The Broad Institute Genomics Platform"/>
            <consortium name="The Broad Institute Genome Sequencing Center for Infectious Disease"/>
            <person name="Wu L."/>
            <person name="Ma J."/>
        </authorList>
    </citation>
    <scope>NUCLEOTIDE SEQUENCE [LARGE SCALE GENOMIC DNA]</scope>
    <source>
        <strain evidence="4">CGMCC 4.1648</strain>
    </source>
</reference>
<comment type="caution">
    <text evidence="3">The sequence shown here is derived from an EMBL/GenBank/DDBJ whole genome shotgun (WGS) entry which is preliminary data.</text>
</comment>
<evidence type="ECO:0000259" key="2">
    <source>
        <dbReference type="Pfam" id="PF00656"/>
    </source>
</evidence>
<dbReference type="PANTHER" id="PTHR48104">
    <property type="entry name" value="METACASPASE-4"/>
    <property type="match status" value="1"/>
</dbReference>
<sequence>MRTVYALFVGIDDYPGEPLRGCLNDVRAAENWLRRQSGPDPDIRTLHDAQATRAAVIDGITGHLGRGGPGDTALLWFSGHGTERPTDDPREATGMCQALVCHDSLHLGGQPLLQDTELGALLDAIAARGTHVLAVLDCCHAGGATRDTAPDADGRPVTARGVTWRPWWTTAPAPTPGSRDGGGAAPGPAPRRHVLLAACRPQERAHETVFDGLTHGYFSHALLHALDRLGPTATYGTLHARVEALVRDRHHAQHPELHGPEDRRFLYGDPVPGAPFLLRHTAAGWEVDCGQAHGLRTPGAEFALLPPHEGHAVAVREVRPETALVTPVGGRLPGGGLGDRDAVYAVTPSALAFPPATVTAAGDPEAVALLTRAVGSPWLTPHDGTVTGTGAGLALRVDARDGRATVSGGDGHPLDPLPLRTADDARHLADRLAHIARWHHIRDLTNPDPWLSSLVRVTVDTPLVGTVRRTADGETVCAYTPDHREPQVMVRVHNDWTRPLWCVLLDLTDGYASSPHLYEGDFVGPGRAGLARRGEPVWLRLPPGRAVERGAFARDWLKVIVAENELNVAPFRLPPLAAPGASATAARGTGDGGLLRLAPPSGSRDAGGPARRPGRWGTAMARVRTEVP</sequence>
<gene>
    <name evidence="3" type="ORF">ACFPM3_00095</name>
</gene>
<feature type="compositionally biased region" description="Low complexity" evidence="1">
    <location>
        <begin position="581"/>
        <end position="611"/>
    </location>
</feature>
<dbReference type="PANTHER" id="PTHR48104:SF30">
    <property type="entry name" value="METACASPASE-1"/>
    <property type="match status" value="1"/>
</dbReference>
<feature type="domain" description="Peptidase C14 caspase" evidence="2">
    <location>
        <begin position="5"/>
        <end position="259"/>
    </location>
</feature>
<feature type="region of interest" description="Disordered" evidence="1">
    <location>
        <begin position="167"/>
        <end position="190"/>
    </location>
</feature>
<dbReference type="InterPro" id="IPR011600">
    <property type="entry name" value="Pept_C14_caspase"/>
</dbReference>
<evidence type="ECO:0000256" key="1">
    <source>
        <dbReference type="SAM" id="MobiDB-lite"/>
    </source>
</evidence>
<accession>A0ABV9X7W9</accession>
<evidence type="ECO:0000313" key="4">
    <source>
        <dbReference type="Proteomes" id="UP001595829"/>
    </source>
</evidence>
<evidence type="ECO:0000313" key="3">
    <source>
        <dbReference type="EMBL" id="MFC5020555.1"/>
    </source>
</evidence>
<proteinExistence type="predicted"/>
<feature type="region of interest" description="Disordered" evidence="1">
    <location>
        <begin position="581"/>
        <end position="628"/>
    </location>
</feature>
<dbReference type="Proteomes" id="UP001595829">
    <property type="component" value="Unassembled WGS sequence"/>
</dbReference>
<dbReference type="EMBL" id="JBHSJD010000001">
    <property type="protein sequence ID" value="MFC5020555.1"/>
    <property type="molecule type" value="Genomic_DNA"/>
</dbReference>
<dbReference type="RefSeq" id="WP_345691616.1">
    <property type="nucleotide sequence ID" value="NZ_BAABIT010000001.1"/>
</dbReference>
<name>A0ABV9X7W9_9ACTN</name>
<organism evidence="3 4">
    <name type="scientific">Streptomyces coeruleoprunus</name>
    <dbReference type="NCBI Taxonomy" id="285563"/>
    <lineage>
        <taxon>Bacteria</taxon>
        <taxon>Bacillati</taxon>
        <taxon>Actinomycetota</taxon>
        <taxon>Actinomycetes</taxon>
        <taxon>Kitasatosporales</taxon>
        <taxon>Streptomycetaceae</taxon>
        <taxon>Streptomyces</taxon>
    </lineage>
</organism>
<dbReference type="Pfam" id="PF00656">
    <property type="entry name" value="Peptidase_C14"/>
    <property type="match status" value="1"/>
</dbReference>